<dbReference type="Proteomes" id="UP001310022">
    <property type="component" value="Unassembled WGS sequence"/>
</dbReference>
<feature type="domain" description="Glycoamylase-like" evidence="1">
    <location>
        <begin position="284"/>
        <end position="510"/>
    </location>
</feature>
<dbReference type="Gene3D" id="2.60.40.10">
    <property type="entry name" value="Immunoglobulins"/>
    <property type="match status" value="1"/>
</dbReference>
<dbReference type="InterPro" id="IPR013783">
    <property type="entry name" value="Ig-like_fold"/>
</dbReference>
<sequence length="532" mass="60706">MDLLKQSGLICICAFFLALNAIAKDKINLQVQGYDSHVDLRWDQSEAEVSYQIYARPKGSESFDLRATTSEARYLDFVTDLGRNLSLEYKVVPLKKGKPQQASAIVEAQIKDFSDEELMEMVQRYTFDYFWDFAAPNSGLALERSHDPKAAITLGGGGFGLMAVIVGAERGWISREQAVDRFLKATQFLSEIERFHGMWSHWYYDSGELKAFSEYDNGGDIVESAFMAQALLTARSYFGGATPKEEALRARITDLWEGMEWDFYTNGTNGLIWHWSKEHEFKMNHKIKGYNECLITYILAESSPTHSIAPEAYWEGWGAWDNPEFGTYKNYYGMTLPLGNTIQMGGPLFFAHYSYLGLDPRGLADRFANYWEQNRRHTLINRAYCLDNPYGWEGYGEKLWGLTASDLVPAGYGASAPGFQFDKGTIAPTAAISSMPYTPEESMEVLKYLYREEGKDAFGIYGFYDAVNPTYKKREEDWVRKNYIAIDQGPQVVMIENHRSGLLWKHFMQNEDILKGLNKLGFTRFGQPIEVK</sequence>
<evidence type="ECO:0000259" key="1">
    <source>
        <dbReference type="Pfam" id="PF10091"/>
    </source>
</evidence>
<gene>
    <name evidence="2" type="ORF">PEDI_20030</name>
</gene>
<dbReference type="Pfam" id="PF10091">
    <property type="entry name" value="Glycoamylase"/>
    <property type="match status" value="1"/>
</dbReference>
<dbReference type="Gene3D" id="1.50.10.140">
    <property type="match status" value="1"/>
</dbReference>
<name>A0AAN5ALH6_9BACT</name>
<dbReference type="AlphaFoldDB" id="A0AAN5ALH6"/>
<dbReference type="InterPro" id="IPR019282">
    <property type="entry name" value="Glycoamylase-like_cons_dom"/>
</dbReference>
<dbReference type="EMBL" id="BQKE01000001">
    <property type="protein sequence ID" value="GJM61451.1"/>
    <property type="molecule type" value="Genomic_DNA"/>
</dbReference>
<evidence type="ECO:0000313" key="2">
    <source>
        <dbReference type="EMBL" id="GJM61451.1"/>
    </source>
</evidence>
<protein>
    <recommendedName>
        <fullName evidence="1">Glycoamylase-like domain-containing protein</fullName>
    </recommendedName>
</protein>
<reference evidence="2 3" key="1">
    <citation type="submission" date="2021-12" db="EMBL/GenBank/DDBJ databases">
        <title>Genome sequencing of bacteria with rrn-lacking chromosome and rrn-plasmid.</title>
        <authorList>
            <person name="Anda M."/>
            <person name="Iwasaki W."/>
        </authorList>
    </citation>
    <scope>NUCLEOTIDE SEQUENCE [LARGE SCALE GENOMIC DNA]</scope>
    <source>
        <strain evidence="2 3">NBRC 15940</strain>
    </source>
</reference>
<accession>A0AAN5ALH6</accession>
<organism evidence="2 3">
    <name type="scientific">Persicobacter diffluens</name>
    <dbReference type="NCBI Taxonomy" id="981"/>
    <lineage>
        <taxon>Bacteria</taxon>
        <taxon>Pseudomonadati</taxon>
        <taxon>Bacteroidota</taxon>
        <taxon>Cytophagia</taxon>
        <taxon>Cytophagales</taxon>
        <taxon>Persicobacteraceae</taxon>
        <taxon>Persicobacter</taxon>
    </lineage>
</organism>
<dbReference type="RefSeq" id="WP_338236995.1">
    <property type="nucleotide sequence ID" value="NZ_BQKE01000001.1"/>
</dbReference>
<proteinExistence type="predicted"/>
<comment type="caution">
    <text evidence="2">The sequence shown here is derived from an EMBL/GenBank/DDBJ whole genome shotgun (WGS) entry which is preliminary data.</text>
</comment>
<keyword evidence="3" id="KW-1185">Reference proteome</keyword>
<evidence type="ECO:0000313" key="3">
    <source>
        <dbReference type="Proteomes" id="UP001310022"/>
    </source>
</evidence>